<keyword evidence="1" id="KW-0812">Transmembrane</keyword>
<feature type="transmembrane region" description="Helical" evidence="1">
    <location>
        <begin position="12"/>
        <end position="29"/>
    </location>
</feature>
<proteinExistence type="predicted"/>
<evidence type="ECO:0000313" key="3">
    <source>
        <dbReference type="Proteomes" id="UP000467193"/>
    </source>
</evidence>
<keyword evidence="1" id="KW-0472">Membrane</keyword>
<dbReference type="RefSeq" id="WP_163796441.1">
    <property type="nucleotide sequence ID" value="NZ_AP022588.1"/>
</dbReference>
<accession>A0A7I7QP26</accession>
<dbReference type="Proteomes" id="UP000467193">
    <property type="component" value="Chromosome"/>
</dbReference>
<name>A0A7I7QP26_9MYCO</name>
<dbReference type="AlphaFoldDB" id="A0A7I7QP26"/>
<sequence>MLALLSSPVRRWLLTVLLVPVLAFVLSRLSRFLQRRNDGQHTKVSRALAKASGFLERRTRKGKHELDNTHAIR</sequence>
<evidence type="ECO:0000313" key="2">
    <source>
        <dbReference type="EMBL" id="BBY27566.1"/>
    </source>
</evidence>
<reference evidence="2 3" key="1">
    <citation type="journal article" date="2019" name="Emerg. Microbes Infect.">
        <title>Comprehensive subspecies identification of 175 nontuberculous mycobacteria species based on 7547 genomic profiles.</title>
        <authorList>
            <person name="Matsumoto Y."/>
            <person name="Kinjo T."/>
            <person name="Motooka D."/>
            <person name="Nabeya D."/>
            <person name="Jung N."/>
            <person name="Uechi K."/>
            <person name="Horii T."/>
            <person name="Iida T."/>
            <person name="Fujita J."/>
            <person name="Nakamura S."/>
        </authorList>
    </citation>
    <scope>NUCLEOTIDE SEQUENCE [LARGE SCALE GENOMIC DNA]</scope>
    <source>
        <strain evidence="2 3">JCM 17899</strain>
    </source>
</reference>
<organism evidence="2 3">
    <name type="scientific">Mycolicibacterium sediminis</name>
    <dbReference type="NCBI Taxonomy" id="1286180"/>
    <lineage>
        <taxon>Bacteria</taxon>
        <taxon>Bacillati</taxon>
        <taxon>Actinomycetota</taxon>
        <taxon>Actinomycetes</taxon>
        <taxon>Mycobacteriales</taxon>
        <taxon>Mycobacteriaceae</taxon>
        <taxon>Mycolicibacterium</taxon>
    </lineage>
</organism>
<gene>
    <name evidence="2" type="ORF">MSEDJ_16620</name>
</gene>
<dbReference type="EMBL" id="AP022588">
    <property type="protein sequence ID" value="BBY27566.1"/>
    <property type="molecule type" value="Genomic_DNA"/>
</dbReference>
<protein>
    <submittedName>
        <fullName evidence="2">Uncharacterized protein</fullName>
    </submittedName>
</protein>
<dbReference type="KEGG" id="msei:MSEDJ_16620"/>
<evidence type="ECO:0000256" key="1">
    <source>
        <dbReference type="SAM" id="Phobius"/>
    </source>
</evidence>
<keyword evidence="1" id="KW-1133">Transmembrane helix</keyword>
<keyword evidence="3" id="KW-1185">Reference proteome</keyword>